<organism evidence="2 3">
    <name type="scientific">Portunus trituberculatus</name>
    <name type="common">Swimming crab</name>
    <name type="synonym">Neptunus trituberculatus</name>
    <dbReference type="NCBI Taxonomy" id="210409"/>
    <lineage>
        <taxon>Eukaryota</taxon>
        <taxon>Metazoa</taxon>
        <taxon>Ecdysozoa</taxon>
        <taxon>Arthropoda</taxon>
        <taxon>Crustacea</taxon>
        <taxon>Multicrustacea</taxon>
        <taxon>Malacostraca</taxon>
        <taxon>Eumalacostraca</taxon>
        <taxon>Eucarida</taxon>
        <taxon>Decapoda</taxon>
        <taxon>Pleocyemata</taxon>
        <taxon>Brachyura</taxon>
        <taxon>Eubrachyura</taxon>
        <taxon>Portunoidea</taxon>
        <taxon>Portunidae</taxon>
        <taxon>Portuninae</taxon>
        <taxon>Portunus</taxon>
    </lineage>
</organism>
<protein>
    <submittedName>
        <fullName evidence="2">Uncharacterized protein</fullName>
    </submittedName>
</protein>
<dbReference type="Proteomes" id="UP000324222">
    <property type="component" value="Unassembled WGS sequence"/>
</dbReference>
<dbReference type="AlphaFoldDB" id="A0A5B7FY61"/>
<proteinExistence type="predicted"/>
<keyword evidence="3" id="KW-1185">Reference proteome</keyword>
<accession>A0A5B7FY61</accession>
<dbReference type="EMBL" id="VSRR010011050">
    <property type="protein sequence ID" value="MPC52660.1"/>
    <property type="molecule type" value="Genomic_DNA"/>
</dbReference>
<evidence type="ECO:0000256" key="1">
    <source>
        <dbReference type="SAM" id="MobiDB-lite"/>
    </source>
</evidence>
<feature type="compositionally biased region" description="Pro residues" evidence="1">
    <location>
        <begin position="14"/>
        <end position="25"/>
    </location>
</feature>
<sequence length="186" mass="19932">MKMPSSSPLYGVEPRPPAMDSPKPPVVRSTTTSICFTSTTTDGPDSDKIIPLLGRGGSVLSFGARAFWVKFGSVPRCRSLQAPPPHQMVWCVLPVQATRPFLFLLTVIGVCGLYALNGEPNTLLILHQSLSPKELYHPTSLPAEALAVVLPGLTLPGQAAWDWQVGRLAGDALLPYPGGRHVTNLI</sequence>
<evidence type="ECO:0000313" key="2">
    <source>
        <dbReference type="EMBL" id="MPC52660.1"/>
    </source>
</evidence>
<evidence type="ECO:0000313" key="3">
    <source>
        <dbReference type="Proteomes" id="UP000324222"/>
    </source>
</evidence>
<reference evidence="2 3" key="1">
    <citation type="submission" date="2019-05" db="EMBL/GenBank/DDBJ databases">
        <title>Another draft genome of Portunus trituberculatus and its Hox gene families provides insights of decapod evolution.</title>
        <authorList>
            <person name="Jeong J.-H."/>
            <person name="Song I."/>
            <person name="Kim S."/>
            <person name="Choi T."/>
            <person name="Kim D."/>
            <person name="Ryu S."/>
            <person name="Kim W."/>
        </authorList>
    </citation>
    <scope>NUCLEOTIDE SEQUENCE [LARGE SCALE GENOMIC DNA]</scope>
    <source>
        <tissue evidence="2">Muscle</tissue>
    </source>
</reference>
<feature type="region of interest" description="Disordered" evidence="1">
    <location>
        <begin position="1"/>
        <end position="26"/>
    </location>
</feature>
<comment type="caution">
    <text evidence="2">The sequence shown here is derived from an EMBL/GenBank/DDBJ whole genome shotgun (WGS) entry which is preliminary data.</text>
</comment>
<gene>
    <name evidence="2" type="ORF">E2C01_046536</name>
</gene>
<name>A0A5B7FY61_PORTR</name>